<dbReference type="VEuPathDB" id="TriTrypDB:LtaPh_2121600"/>
<feature type="region of interest" description="Disordered" evidence="2">
    <location>
        <begin position="717"/>
        <end position="831"/>
    </location>
</feature>
<evidence type="ECO:0000313" key="3">
    <source>
        <dbReference type="EMBL" id="GET88464.1"/>
    </source>
</evidence>
<keyword evidence="1" id="KW-0175">Coiled coil</keyword>
<evidence type="ECO:0000313" key="4">
    <source>
        <dbReference type="Proteomes" id="UP000419144"/>
    </source>
</evidence>
<evidence type="ECO:0000256" key="2">
    <source>
        <dbReference type="SAM" id="MobiDB-lite"/>
    </source>
</evidence>
<dbReference type="EMBL" id="BLBS01000028">
    <property type="protein sequence ID" value="GET88464.1"/>
    <property type="molecule type" value="Genomic_DNA"/>
</dbReference>
<evidence type="ECO:0000256" key="1">
    <source>
        <dbReference type="SAM" id="Coils"/>
    </source>
</evidence>
<feature type="compositionally biased region" description="Polar residues" evidence="2">
    <location>
        <begin position="727"/>
        <end position="737"/>
    </location>
</feature>
<feature type="compositionally biased region" description="Polar residues" evidence="2">
    <location>
        <begin position="257"/>
        <end position="301"/>
    </location>
</feature>
<keyword evidence="4" id="KW-1185">Reference proteome</keyword>
<sequence>MDSSKAEVTPSTGEGPLALAIKRFSTVDSSSSSSDSGAAALCPTSRPGLGSDGNIDLSGLPEDSSDLQISSSDMRLPPTLVPASEDAPRIARSAFVAGDVLNGTASDVVTNQRELQLQCLVDSSTSDQRYMSHESSRSTSSSALAPFRQRSGEAAAPSPKDLDDAKVSEKSVRRRPPKPGSPTAPVTKLSAGSFASAAVVATVSDSKPFSMEEESLLLPDGCKRSGHRHGGVAACRASTQPPKNSTPEPAVTEARQSKFQCQSENAELKSPSSGRVCTTLPQRTQHGKKNNSGSMASGRASNHTTLYERGIMSLQKASAKREAMRAKLEEAALAEATFHPTLSPRASALQRSGDSAGADHEFSAQLRYRLHLLEMPDGSADAGRRHTPRISHTSEMIVRACRGRGGAELPPEERLYRDYFYRQQAIDKARMMAPSSAVVRSKRDIDAHIAGLHLFEQQRQRAISTARDALLSDSVEAHRRVYVDPGALVERLTKQPCSTQHRTAAAQLAKDQFSFHPQTSASSAEFSHQARLRGLHRWVRYFCGADILSLPVLSTFQGEAAQEASTLSTLLQRHSPTKTEWNVQELAEVFADGTRENSFIAELWRRRPPMSEGSATVSDLTYRPCLNPKSTMIVEKMNAEHRCGPTHHRLFLNARAKQLSQRQQELEEEQAFLEDKQRERQRNQRLQAAWRAQEAQRLEAYRAAKSEEQCKTATGKATAAEEPLHAHTTTCSRQPFLSSSSSQVRVRHRARVSPSSLTRQCSAAEKGAAVATPRSSTPLMSVASSNPSSEVARVREKNSGKATTARSSGTGFDSRSPLCPPPASHQMASSAHAAPEARCVISHFENTEDWSVPNKSELDRAAEALRDALMNSAHSCSASQKRSAPSSQHTLPAATSFTLCDVDCPRESQDKLHARSLDVLLACAQIRDPWVFPSGEREKLDKAQRRQLRELGRLLYSCSISNVHDRNST</sequence>
<accession>A0A640KHD0</accession>
<gene>
    <name evidence="3" type="ORF">LtaPh_2121600</name>
</gene>
<feature type="region of interest" description="Disordered" evidence="2">
    <location>
        <begin position="125"/>
        <end position="188"/>
    </location>
</feature>
<proteinExistence type="predicted"/>
<reference evidence="3" key="1">
    <citation type="submission" date="2019-11" db="EMBL/GenBank/DDBJ databases">
        <title>Leishmania tarentolae CDS.</title>
        <authorList>
            <person name="Goto Y."/>
            <person name="Yamagishi J."/>
        </authorList>
    </citation>
    <scope>NUCLEOTIDE SEQUENCE [LARGE SCALE GENOMIC DNA]</scope>
    <source>
        <strain evidence="3">Parrot Tar II</strain>
    </source>
</reference>
<feature type="coiled-coil region" evidence="1">
    <location>
        <begin position="649"/>
        <end position="683"/>
    </location>
</feature>
<dbReference type="OrthoDB" id="266525at2759"/>
<feature type="compositionally biased region" description="Polar residues" evidence="2">
    <location>
        <begin position="773"/>
        <end position="789"/>
    </location>
</feature>
<dbReference type="Proteomes" id="UP000419144">
    <property type="component" value="Unassembled WGS sequence"/>
</dbReference>
<feature type="region of interest" description="Disordered" evidence="2">
    <location>
        <begin position="28"/>
        <end position="85"/>
    </location>
</feature>
<protein>
    <submittedName>
        <fullName evidence="3">Uncharacterized protein</fullName>
    </submittedName>
</protein>
<comment type="caution">
    <text evidence="3">The sequence shown here is derived from an EMBL/GenBank/DDBJ whole genome shotgun (WGS) entry which is preliminary data.</text>
</comment>
<dbReference type="AlphaFoldDB" id="A0A640KHD0"/>
<feature type="compositionally biased region" description="Polar residues" evidence="2">
    <location>
        <begin position="800"/>
        <end position="813"/>
    </location>
</feature>
<feature type="region of interest" description="Disordered" evidence="2">
    <location>
        <begin position="224"/>
        <end position="301"/>
    </location>
</feature>
<organism evidence="3 4">
    <name type="scientific">Leishmania tarentolae</name>
    <name type="common">Sauroleishmania tarentolae</name>
    <dbReference type="NCBI Taxonomy" id="5689"/>
    <lineage>
        <taxon>Eukaryota</taxon>
        <taxon>Discoba</taxon>
        <taxon>Euglenozoa</taxon>
        <taxon>Kinetoplastea</taxon>
        <taxon>Metakinetoplastina</taxon>
        <taxon>Trypanosomatida</taxon>
        <taxon>Trypanosomatidae</taxon>
        <taxon>Leishmaniinae</taxon>
        <taxon>Leishmania</taxon>
        <taxon>lizard Leishmania</taxon>
    </lineage>
</organism>
<feature type="compositionally biased region" description="Basic and acidic residues" evidence="2">
    <location>
        <begin position="160"/>
        <end position="171"/>
    </location>
</feature>
<name>A0A640KHD0_LEITA</name>
<feature type="compositionally biased region" description="Polar residues" evidence="2">
    <location>
        <begin position="237"/>
        <end position="247"/>
    </location>
</feature>